<evidence type="ECO:0000313" key="2">
    <source>
        <dbReference type="Proteomes" id="UP001521150"/>
    </source>
</evidence>
<sequence>MFKIKLPIRVDDIDLNGHVRGAVYVAYADHVRWQCLVEAGVNPLDLHTGGIGPINLRTEIDFRSELLMGSDVEVSCEFMWGEGKTFTVEQHMHGEDGALAATVRSVSGLLDLTSRRLVADPAKRFLELAVKPELMGLL</sequence>
<dbReference type="PANTHER" id="PTHR31793:SF24">
    <property type="entry name" value="LONG-CHAIN ACYL-COA THIOESTERASE FADM"/>
    <property type="match status" value="1"/>
</dbReference>
<gene>
    <name evidence="1" type="ORF">LWC34_47830</name>
</gene>
<dbReference type="PANTHER" id="PTHR31793">
    <property type="entry name" value="4-HYDROXYBENZOYL-COA THIOESTERASE FAMILY MEMBER"/>
    <property type="match status" value="1"/>
</dbReference>
<accession>A0ABS8ZS98</accession>
<dbReference type="RefSeq" id="WP_233732316.1">
    <property type="nucleotide sequence ID" value="NZ_JAJVCN010000004.1"/>
</dbReference>
<dbReference type="Proteomes" id="UP001521150">
    <property type="component" value="Unassembled WGS sequence"/>
</dbReference>
<dbReference type="Pfam" id="PF13279">
    <property type="entry name" value="4HBT_2"/>
    <property type="match status" value="1"/>
</dbReference>
<protein>
    <submittedName>
        <fullName evidence="1">Acyl-CoA thioesterase</fullName>
    </submittedName>
</protein>
<dbReference type="SUPFAM" id="SSF54637">
    <property type="entry name" value="Thioesterase/thiol ester dehydrase-isomerase"/>
    <property type="match status" value="1"/>
</dbReference>
<dbReference type="InterPro" id="IPR029069">
    <property type="entry name" value="HotDog_dom_sf"/>
</dbReference>
<reference evidence="1 2" key="1">
    <citation type="submission" date="2021-12" db="EMBL/GenBank/DDBJ databases">
        <title>Genome sequence of Kibdelosporangium philippinense ATCC 49844.</title>
        <authorList>
            <person name="Fedorov E.A."/>
            <person name="Omeragic M."/>
            <person name="Shalygina K.F."/>
            <person name="Maclea K.S."/>
        </authorList>
    </citation>
    <scope>NUCLEOTIDE SEQUENCE [LARGE SCALE GENOMIC DNA]</scope>
    <source>
        <strain evidence="1 2">ATCC 49844</strain>
    </source>
</reference>
<organism evidence="1 2">
    <name type="scientific">Kibdelosporangium philippinense</name>
    <dbReference type="NCBI Taxonomy" id="211113"/>
    <lineage>
        <taxon>Bacteria</taxon>
        <taxon>Bacillati</taxon>
        <taxon>Actinomycetota</taxon>
        <taxon>Actinomycetes</taxon>
        <taxon>Pseudonocardiales</taxon>
        <taxon>Pseudonocardiaceae</taxon>
        <taxon>Kibdelosporangium</taxon>
    </lineage>
</organism>
<evidence type="ECO:0000313" key="1">
    <source>
        <dbReference type="EMBL" id="MCE7010464.1"/>
    </source>
</evidence>
<dbReference type="EMBL" id="JAJVCN010000004">
    <property type="protein sequence ID" value="MCE7010464.1"/>
    <property type="molecule type" value="Genomic_DNA"/>
</dbReference>
<dbReference type="CDD" id="cd00586">
    <property type="entry name" value="4HBT"/>
    <property type="match status" value="1"/>
</dbReference>
<proteinExistence type="predicted"/>
<comment type="caution">
    <text evidence="1">The sequence shown here is derived from an EMBL/GenBank/DDBJ whole genome shotgun (WGS) entry which is preliminary data.</text>
</comment>
<dbReference type="Gene3D" id="3.10.129.10">
    <property type="entry name" value="Hotdog Thioesterase"/>
    <property type="match status" value="1"/>
</dbReference>
<dbReference type="InterPro" id="IPR050563">
    <property type="entry name" value="4-hydroxybenzoyl-CoA_TE"/>
</dbReference>
<name>A0ABS8ZS98_9PSEU</name>
<keyword evidence="2" id="KW-1185">Reference proteome</keyword>